<dbReference type="EMBL" id="AUWU02000006">
    <property type="protein sequence ID" value="KAH0571482.1"/>
    <property type="molecule type" value="Genomic_DNA"/>
</dbReference>
<keyword evidence="3" id="KW-0028">Amino-acid biosynthesis</keyword>
<dbReference type="InterPro" id="IPR042122">
    <property type="entry name" value="Ser_AcTrfase_N_sf"/>
</dbReference>
<dbReference type="PROSITE" id="PS00101">
    <property type="entry name" value="HEXAPEP_TRANSFERASES"/>
    <property type="match status" value="1"/>
</dbReference>
<dbReference type="Proteomes" id="UP000018208">
    <property type="component" value="Unassembled WGS sequence"/>
</dbReference>
<evidence type="ECO:0000313" key="7">
    <source>
        <dbReference type="EMBL" id="EST42696.1"/>
    </source>
</evidence>
<evidence type="ECO:0000256" key="1">
    <source>
        <dbReference type="ARBA" id="ARBA00007274"/>
    </source>
</evidence>
<dbReference type="NCBIfam" id="NF041874">
    <property type="entry name" value="EPS_EpsC"/>
    <property type="match status" value="1"/>
</dbReference>
<evidence type="ECO:0000256" key="5">
    <source>
        <dbReference type="ARBA" id="ARBA00023315"/>
    </source>
</evidence>
<reference evidence="7 8" key="1">
    <citation type="journal article" date="2014" name="PLoS Genet.">
        <title>The Genome of Spironucleus salmonicida Highlights a Fish Pathogen Adapted to Fluctuating Environments.</title>
        <authorList>
            <person name="Xu F."/>
            <person name="Jerlstrom-Hultqvist J."/>
            <person name="Einarsson E."/>
            <person name="Astvaldsson A."/>
            <person name="Svard S.G."/>
            <person name="Andersson J.O."/>
        </authorList>
    </citation>
    <scope>NUCLEOTIDE SEQUENCE</scope>
    <source>
        <strain evidence="8">ATCC 50377</strain>
    </source>
</reference>
<dbReference type="InterPro" id="IPR011004">
    <property type="entry name" value="Trimer_LpxA-like_sf"/>
</dbReference>
<dbReference type="FunFam" id="2.160.10.10:FF:000007">
    <property type="entry name" value="Serine acetyltransferase"/>
    <property type="match status" value="1"/>
</dbReference>
<dbReference type="InterPro" id="IPR018357">
    <property type="entry name" value="Hexapep_transf_CS"/>
</dbReference>
<evidence type="ECO:0000256" key="3">
    <source>
        <dbReference type="ARBA" id="ARBA00022605"/>
    </source>
</evidence>
<accession>V6LGA2</accession>
<keyword evidence="5" id="KW-0012">Acyltransferase</keyword>
<dbReference type="PANTHER" id="PTHR42811">
    <property type="entry name" value="SERINE ACETYLTRANSFERASE"/>
    <property type="match status" value="1"/>
</dbReference>
<organism evidence="7">
    <name type="scientific">Spironucleus salmonicida</name>
    <dbReference type="NCBI Taxonomy" id="348837"/>
    <lineage>
        <taxon>Eukaryota</taxon>
        <taxon>Metamonada</taxon>
        <taxon>Diplomonadida</taxon>
        <taxon>Hexamitidae</taxon>
        <taxon>Hexamitinae</taxon>
        <taxon>Spironucleus</taxon>
    </lineage>
</organism>
<dbReference type="Pfam" id="PF00132">
    <property type="entry name" value="Hexapep"/>
    <property type="match status" value="1"/>
</dbReference>
<evidence type="ECO:0000313" key="9">
    <source>
        <dbReference type="Proteomes" id="UP000018208"/>
    </source>
</evidence>
<dbReference type="PIRSF" id="PIRSF000441">
    <property type="entry name" value="CysE"/>
    <property type="match status" value="1"/>
</dbReference>
<dbReference type="SUPFAM" id="SSF51161">
    <property type="entry name" value="Trimeric LpxA-like enzymes"/>
    <property type="match status" value="1"/>
</dbReference>
<dbReference type="GO" id="GO:0005737">
    <property type="term" value="C:cytoplasm"/>
    <property type="evidence" value="ECO:0007669"/>
    <property type="project" value="InterPro"/>
</dbReference>
<comment type="catalytic activity">
    <reaction evidence="6">
        <text>L-serine + acetyl-CoA = O-acetyl-L-serine + CoA</text>
        <dbReference type="Rhea" id="RHEA:24560"/>
        <dbReference type="ChEBI" id="CHEBI:33384"/>
        <dbReference type="ChEBI" id="CHEBI:57287"/>
        <dbReference type="ChEBI" id="CHEBI:57288"/>
        <dbReference type="ChEBI" id="CHEBI:58340"/>
        <dbReference type="EC" id="2.3.1.30"/>
    </reaction>
</comment>
<dbReference type="EMBL" id="KI546157">
    <property type="protein sequence ID" value="EST42696.1"/>
    <property type="molecule type" value="Genomic_DNA"/>
</dbReference>
<dbReference type="CDD" id="cd03354">
    <property type="entry name" value="LbH_SAT"/>
    <property type="match status" value="1"/>
</dbReference>
<dbReference type="GO" id="GO:0009001">
    <property type="term" value="F:serine O-acetyltransferase activity"/>
    <property type="evidence" value="ECO:0007669"/>
    <property type="project" value="UniProtKB-EC"/>
</dbReference>
<dbReference type="OrthoDB" id="25818at2759"/>
<gene>
    <name evidence="7" type="ORF">SS50377_17717</name>
    <name evidence="8" type="ORF">SS50377_25668</name>
</gene>
<dbReference type="Gene3D" id="1.10.3130.10">
    <property type="entry name" value="serine acetyltransferase, domain 1"/>
    <property type="match status" value="1"/>
</dbReference>
<dbReference type="VEuPathDB" id="GiardiaDB:SS50377_25668"/>
<keyword evidence="9" id="KW-1185">Reference proteome</keyword>
<evidence type="ECO:0000256" key="6">
    <source>
        <dbReference type="ARBA" id="ARBA00049486"/>
    </source>
</evidence>
<keyword evidence="4 7" id="KW-0808">Transferase</keyword>
<dbReference type="EC" id="2.3.1.30" evidence="2"/>
<dbReference type="GO" id="GO:0006535">
    <property type="term" value="P:cysteine biosynthetic process from serine"/>
    <property type="evidence" value="ECO:0007669"/>
    <property type="project" value="InterPro"/>
</dbReference>
<dbReference type="InterPro" id="IPR053376">
    <property type="entry name" value="Serine_acetyltransferase"/>
</dbReference>
<proteinExistence type="inferred from homology"/>
<dbReference type="InterPro" id="IPR001451">
    <property type="entry name" value="Hexapep"/>
</dbReference>
<comment type="similarity">
    <text evidence="1">Belongs to the transferase hexapeptide repeat family.</text>
</comment>
<sequence>MLVKEILQDIFYTIKYIKNNDPSISFTIEFLLYPIFYALILHRISHQMYILRIPFIPRLLSQISRFFTSIEIHPGAQIGKGLFIDHGAGVVIGQTAIIGDFCLLYQGVTLGGNGKEIGKRHPILGNNIVVGAGAIVLGRITVGDNSKIGAGSVIVKDIPKFSTVVGVPGKIIYKNTGQDIKQCFHDRLTQLEYPDLLQKLQDQLNECQLKIQQLELLTATDNVIK</sequence>
<evidence type="ECO:0000256" key="4">
    <source>
        <dbReference type="ARBA" id="ARBA00022679"/>
    </source>
</evidence>
<dbReference type="InterPro" id="IPR045304">
    <property type="entry name" value="LbH_SAT"/>
</dbReference>
<evidence type="ECO:0000313" key="8">
    <source>
        <dbReference type="EMBL" id="KAH0571482.1"/>
    </source>
</evidence>
<protein>
    <recommendedName>
        <fullName evidence="2">serine O-acetyltransferase</fullName>
        <ecNumber evidence="2">2.3.1.30</ecNumber>
    </recommendedName>
</protein>
<dbReference type="Gene3D" id="2.160.10.10">
    <property type="entry name" value="Hexapeptide repeat proteins"/>
    <property type="match status" value="1"/>
</dbReference>
<dbReference type="InterPro" id="IPR005881">
    <property type="entry name" value="Ser_O-AcTrfase"/>
</dbReference>
<evidence type="ECO:0000256" key="2">
    <source>
        <dbReference type="ARBA" id="ARBA00013266"/>
    </source>
</evidence>
<dbReference type="AlphaFoldDB" id="V6LGA2"/>
<reference evidence="8" key="2">
    <citation type="submission" date="2020-12" db="EMBL/GenBank/DDBJ databases">
        <title>New Spironucleus salmonicida genome in near-complete chromosomes.</title>
        <authorList>
            <person name="Xu F."/>
            <person name="Kurt Z."/>
            <person name="Jimenez-Gonzalez A."/>
            <person name="Astvaldsson A."/>
            <person name="Andersson J.O."/>
            <person name="Svard S.G."/>
        </authorList>
    </citation>
    <scope>NUCLEOTIDE SEQUENCE</scope>
    <source>
        <strain evidence="8">ATCC 50377</strain>
    </source>
</reference>
<name>V6LGA2_9EUKA</name>